<reference evidence="2" key="1">
    <citation type="submission" date="2018-06" db="EMBL/GenBank/DDBJ databases">
        <authorList>
            <person name="Cea G.-C."/>
            <person name="William W."/>
        </authorList>
    </citation>
    <scope>NUCLEOTIDE SEQUENCE [LARGE SCALE GENOMIC DNA]</scope>
    <source>
        <strain evidence="2">DB21MT-2</strain>
    </source>
</reference>
<evidence type="ECO:0000313" key="2">
    <source>
        <dbReference type="Proteomes" id="UP000250123"/>
    </source>
</evidence>
<gene>
    <name evidence="1" type="ORF">SHEWBE_2008</name>
</gene>
<organism evidence="1 2">
    <name type="scientific">Shewanella benthica</name>
    <dbReference type="NCBI Taxonomy" id="43661"/>
    <lineage>
        <taxon>Bacteria</taxon>
        <taxon>Pseudomonadati</taxon>
        <taxon>Pseudomonadota</taxon>
        <taxon>Gammaproteobacteria</taxon>
        <taxon>Alteromonadales</taxon>
        <taxon>Shewanellaceae</taxon>
        <taxon>Shewanella</taxon>
    </lineage>
</organism>
<accession>A0A330M3C9</accession>
<name>A0A330M3C9_9GAMM</name>
<dbReference type="Proteomes" id="UP000250123">
    <property type="component" value="Chromosome SHEWBE"/>
</dbReference>
<sequence length="39" mass="4591">MVLSFCRTAASFNKLINKDKKQLAVFVPQHFSQQFFAHY</sequence>
<dbReference type="KEGG" id="sbk:SHEWBE_2008"/>
<evidence type="ECO:0000313" key="1">
    <source>
        <dbReference type="EMBL" id="SQH75974.1"/>
    </source>
</evidence>
<dbReference type="EMBL" id="LS483452">
    <property type="protein sequence ID" value="SQH75974.1"/>
    <property type="molecule type" value="Genomic_DNA"/>
</dbReference>
<proteinExistence type="predicted"/>
<protein>
    <submittedName>
        <fullName evidence="1">Uncharacterized protein</fullName>
    </submittedName>
</protein>
<dbReference type="AlphaFoldDB" id="A0A330M3C9"/>